<feature type="signal peptide" evidence="1">
    <location>
        <begin position="1"/>
        <end position="24"/>
    </location>
</feature>
<protein>
    <recommendedName>
        <fullName evidence="4">Auto-transporter adhesin head GIN domain-containing protein</fullName>
    </recommendedName>
</protein>
<dbReference type="EMBL" id="JANKHG010000014">
    <property type="protein sequence ID" value="MCR2745762.1"/>
    <property type="molecule type" value="Genomic_DNA"/>
</dbReference>
<evidence type="ECO:0000313" key="3">
    <source>
        <dbReference type="Proteomes" id="UP001165267"/>
    </source>
</evidence>
<name>A0ABT1XEQ7_9BURK</name>
<reference evidence="2" key="1">
    <citation type="submission" date="2022-07" db="EMBL/GenBank/DDBJ databases">
        <authorList>
            <person name="Xamxidin M."/>
        </authorList>
    </citation>
    <scope>NUCLEOTIDE SEQUENCE</scope>
    <source>
        <strain evidence="2">YS8-69</strain>
    </source>
</reference>
<evidence type="ECO:0000313" key="2">
    <source>
        <dbReference type="EMBL" id="MCR2745762.1"/>
    </source>
</evidence>
<keyword evidence="1" id="KW-0732">Signal</keyword>
<organism evidence="2 3">
    <name type="scientific">Limnobacter parvus</name>
    <dbReference type="NCBI Taxonomy" id="2939690"/>
    <lineage>
        <taxon>Bacteria</taxon>
        <taxon>Pseudomonadati</taxon>
        <taxon>Pseudomonadota</taxon>
        <taxon>Betaproteobacteria</taxon>
        <taxon>Burkholderiales</taxon>
        <taxon>Burkholderiaceae</taxon>
        <taxon>Limnobacter</taxon>
    </lineage>
</organism>
<accession>A0ABT1XEQ7</accession>
<dbReference type="RefSeq" id="WP_257510997.1">
    <property type="nucleotide sequence ID" value="NZ_JANKHG010000014.1"/>
</dbReference>
<evidence type="ECO:0000256" key="1">
    <source>
        <dbReference type="SAM" id="SignalP"/>
    </source>
</evidence>
<gene>
    <name evidence="2" type="ORF">NSP04_03775</name>
</gene>
<proteinExistence type="predicted"/>
<evidence type="ECO:0008006" key="4">
    <source>
        <dbReference type="Google" id="ProtNLM"/>
    </source>
</evidence>
<keyword evidence="3" id="KW-1185">Reference proteome</keyword>
<comment type="caution">
    <text evidence="2">The sequence shown here is derived from an EMBL/GenBank/DDBJ whole genome shotgun (WGS) entry which is preliminary data.</text>
</comment>
<sequence>MLKQSVTTISILAALLSMHSVASATCTGTDCQVEVETNIDFEASYHLDPNHKGIYIQSNTGTNAAIVNLQNVVMRNNGDITGSATAIGNNIGIELSSGATVPVRHVSQGNYGDQLASVELMQNYKSVTGEVTLEAISIGNNFSLNLDNTSLAELSVAQCNVSDNIATVEYRWDPTRLTASATAVGNNISIGGVRP</sequence>
<feature type="chain" id="PRO_5045839029" description="Auto-transporter adhesin head GIN domain-containing protein" evidence="1">
    <location>
        <begin position="25"/>
        <end position="195"/>
    </location>
</feature>
<dbReference type="Proteomes" id="UP001165267">
    <property type="component" value="Unassembled WGS sequence"/>
</dbReference>